<keyword evidence="1" id="KW-0812">Transmembrane</keyword>
<gene>
    <name evidence="3" type="ORF">GXP69_14750</name>
</gene>
<keyword evidence="1" id="KW-1133">Transmembrane helix</keyword>
<evidence type="ECO:0000313" key="3">
    <source>
        <dbReference type="EMBL" id="NEM98960.1"/>
    </source>
</evidence>
<reference evidence="3 4" key="1">
    <citation type="submission" date="2020-02" db="EMBL/GenBank/DDBJ databases">
        <authorList>
            <person name="Kim M.K."/>
        </authorList>
    </citation>
    <scope>NUCLEOTIDE SEQUENCE [LARGE SCALE GENOMIC DNA]</scope>
    <source>
        <strain evidence="3 4">BT327</strain>
    </source>
</reference>
<accession>A0A6B3LZ87</accession>
<evidence type="ECO:0000259" key="2">
    <source>
        <dbReference type="Pfam" id="PF09835"/>
    </source>
</evidence>
<proteinExistence type="predicted"/>
<name>A0A6B3LZ87_9BACT</name>
<dbReference type="AlphaFoldDB" id="A0A6B3LZ87"/>
<keyword evidence="1" id="KW-0472">Membrane</keyword>
<evidence type="ECO:0000313" key="4">
    <source>
        <dbReference type="Proteomes" id="UP000474777"/>
    </source>
</evidence>
<dbReference type="PANTHER" id="PTHR35102">
    <property type="entry name" value="E3 UBIQUITIN-PROTEIN LIGASE"/>
    <property type="match status" value="1"/>
</dbReference>
<dbReference type="PANTHER" id="PTHR35102:SF1">
    <property type="entry name" value="E3 UBIQUITIN-PROTEIN LIGASE"/>
    <property type="match status" value="1"/>
</dbReference>
<dbReference type="Proteomes" id="UP000474777">
    <property type="component" value="Unassembled WGS sequence"/>
</dbReference>
<dbReference type="InterPro" id="IPR018639">
    <property type="entry name" value="DUF2062"/>
</dbReference>
<dbReference type="Pfam" id="PF09835">
    <property type="entry name" value="DUF2062"/>
    <property type="match status" value="1"/>
</dbReference>
<feature type="domain" description="DUF2062" evidence="2">
    <location>
        <begin position="3"/>
        <end position="136"/>
    </location>
</feature>
<feature type="transmembrane region" description="Helical" evidence="1">
    <location>
        <begin position="14"/>
        <end position="36"/>
    </location>
</feature>
<feature type="transmembrane region" description="Helical" evidence="1">
    <location>
        <begin position="109"/>
        <end position="130"/>
    </location>
</feature>
<organism evidence="3 4">
    <name type="scientific">Pontibacter burrus</name>
    <dbReference type="NCBI Taxonomy" id="2704466"/>
    <lineage>
        <taxon>Bacteria</taxon>
        <taxon>Pseudomonadati</taxon>
        <taxon>Bacteroidota</taxon>
        <taxon>Cytophagia</taxon>
        <taxon>Cytophagales</taxon>
        <taxon>Hymenobacteraceae</taxon>
        <taxon>Pontibacter</taxon>
    </lineage>
</organism>
<feature type="transmembrane region" description="Helical" evidence="1">
    <location>
        <begin position="48"/>
        <end position="70"/>
    </location>
</feature>
<keyword evidence="4" id="KW-1185">Reference proteome</keyword>
<dbReference type="EMBL" id="JAAGWD010000006">
    <property type="protein sequence ID" value="NEM98960.1"/>
    <property type="molecule type" value="Genomic_DNA"/>
</dbReference>
<evidence type="ECO:0000256" key="1">
    <source>
        <dbReference type="SAM" id="Phobius"/>
    </source>
</evidence>
<comment type="caution">
    <text evidence="3">The sequence shown here is derived from an EMBL/GenBank/DDBJ whole genome shotgun (WGS) entry which is preliminary data.</text>
</comment>
<protein>
    <submittedName>
        <fullName evidence="3">DUF2062 domain-containing protein</fullName>
    </submittedName>
</protein>
<sequence>MLNLLKQGMSPQKLAATVAVGSVVGVIPMLGATTVLGTAIAARFRLNIAATVLVSYLMQPFQILLALPFIKLGISWFGLDELQLTFDEMTAMFRSDWLNALNKLWQANLAGISAWAILALPSGLVLYFIFLPVFKRFLPQTVVAEAKG</sequence>